<dbReference type="InterPro" id="IPR043128">
    <property type="entry name" value="Rev_trsase/Diguanyl_cyclase"/>
</dbReference>
<dbReference type="SUPFAM" id="SSF55073">
    <property type="entry name" value="Nucleotide cyclase"/>
    <property type="match status" value="1"/>
</dbReference>
<dbReference type="Gene3D" id="3.30.450.40">
    <property type="match status" value="1"/>
</dbReference>
<dbReference type="SUPFAM" id="SSF55781">
    <property type="entry name" value="GAF domain-like"/>
    <property type="match status" value="1"/>
</dbReference>
<proteinExistence type="predicted"/>
<reference evidence="2 3" key="1">
    <citation type="submission" date="2024-09" db="EMBL/GenBank/DDBJ databases">
        <authorList>
            <person name="Sun Q."/>
            <person name="Mori K."/>
        </authorList>
    </citation>
    <scope>NUCLEOTIDE SEQUENCE [LARGE SCALE GENOMIC DNA]</scope>
    <source>
        <strain evidence="2 3">KCTC 23076</strain>
    </source>
</reference>
<protein>
    <submittedName>
        <fullName evidence="2">Sensor domain-containing diguanylate cyclase</fullName>
        <ecNumber evidence="2">2.7.7.65</ecNumber>
    </submittedName>
</protein>
<dbReference type="EMBL" id="JBHLTG010000003">
    <property type="protein sequence ID" value="MFC0679413.1"/>
    <property type="molecule type" value="Genomic_DNA"/>
</dbReference>
<dbReference type="InterPro" id="IPR029016">
    <property type="entry name" value="GAF-like_dom_sf"/>
</dbReference>
<dbReference type="InterPro" id="IPR003018">
    <property type="entry name" value="GAF"/>
</dbReference>
<dbReference type="Gene3D" id="3.30.70.270">
    <property type="match status" value="1"/>
</dbReference>
<dbReference type="NCBIfam" id="TIGR00254">
    <property type="entry name" value="GGDEF"/>
    <property type="match status" value="1"/>
</dbReference>
<dbReference type="RefSeq" id="WP_386670140.1">
    <property type="nucleotide sequence ID" value="NZ_JBHLTG010000003.1"/>
</dbReference>
<dbReference type="EC" id="2.7.7.65" evidence="2"/>
<dbReference type="Proteomes" id="UP001589896">
    <property type="component" value="Unassembled WGS sequence"/>
</dbReference>
<dbReference type="InterPro" id="IPR000160">
    <property type="entry name" value="GGDEF_dom"/>
</dbReference>
<dbReference type="Pfam" id="PF00990">
    <property type="entry name" value="GGDEF"/>
    <property type="match status" value="1"/>
</dbReference>
<dbReference type="GO" id="GO:0052621">
    <property type="term" value="F:diguanylate cyclase activity"/>
    <property type="evidence" value="ECO:0007669"/>
    <property type="project" value="UniProtKB-EC"/>
</dbReference>
<dbReference type="PANTHER" id="PTHR44757:SF2">
    <property type="entry name" value="BIOFILM ARCHITECTURE MAINTENANCE PROTEIN MBAA"/>
    <property type="match status" value="1"/>
</dbReference>
<dbReference type="SMART" id="SM00065">
    <property type="entry name" value="GAF"/>
    <property type="match status" value="1"/>
</dbReference>
<name>A0ABV6RQZ8_9GAMM</name>
<dbReference type="PROSITE" id="PS50887">
    <property type="entry name" value="GGDEF"/>
    <property type="match status" value="1"/>
</dbReference>
<dbReference type="InterPro" id="IPR029787">
    <property type="entry name" value="Nucleotide_cyclase"/>
</dbReference>
<organism evidence="2 3">
    <name type="scientific">Lysobacter korlensis</name>
    <dbReference type="NCBI Taxonomy" id="553636"/>
    <lineage>
        <taxon>Bacteria</taxon>
        <taxon>Pseudomonadati</taxon>
        <taxon>Pseudomonadota</taxon>
        <taxon>Gammaproteobacteria</taxon>
        <taxon>Lysobacterales</taxon>
        <taxon>Lysobacteraceae</taxon>
        <taxon>Lysobacter</taxon>
    </lineage>
</organism>
<dbReference type="PANTHER" id="PTHR44757">
    <property type="entry name" value="DIGUANYLATE CYCLASE DGCP"/>
    <property type="match status" value="1"/>
</dbReference>
<accession>A0ABV6RQZ8</accession>
<feature type="domain" description="GGDEF" evidence="1">
    <location>
        <begin position="203"/>
        <end position="336"/>
    </location>
</feature>
<comment type="caution">
    <text evidence="2">The sequence shown here is derived from an EMBL/GenBank/DDBJ whole genome shotgun (WGS) entry which is preliminary data.</text>
</comment>
<evidence type="ECO:0000313" key="2">
    <source>
        <dbReference type="EMBL" id="MFC0679413.1"/>
    </source>
</evidence>
<keyword evidence="3" id="KW-1185">Reference proteome</keyword>
<evidence type="ECO:0000259" key="1">
    <source>
        <dbReference type="PROSITE" id="PS50887"/>
    </source>
</evidence>
<keyword evidence="2" id="KW-0808">Transferase</keyword>
<dbReference type="CDD" id="cd01949">
    <property type="entry name" value="GGDEF"/>
    <property type="match status" value="1"/>
</dbReference>
<keyword evidence="2" id="KW-0548">Nucleotidyltransferase</keyword>
<dbReference type="Pfam" id="PF01590">
    <property type="entry name" value="GAF"/>
    <property type="match status" value="1"/>
</dbReference>
<evidence type="ECO:0000313" key="3">
    <source>
        <dbReference type="Proteomes" id="UP001589896"/>
    </source>
</evidence>
<sequence length="336" mass="36129">MEAILAQLADSISSARTLEDLTRPLLEMLEAVTGLESTYLTTIDLDKGFQHIVYARNSRQLQIPEGLSAPWEDTLCKRSLDEGRTFTDDVGTCWGDSEAARALGINTYVSTPVRTSCGELYGTLCAASSSRAPLTADAEKILGMFSQLIGQHVERERLLVQLQQANAELAASALTDPVTCLPNRRALLQELTRMLARIERDGSAIVVAFVDLDGFKAINDTYGHEAGDQLLAAVGQRILASRRAADLVARFGGDEFVVAAPVGPHGAELSAEAIRASLIDCTRGIYWIDGRDIHYRGASVGVAVANGGHADIEALLRRADASMYALKRVRSLGTAA</sequence>
<gene>
    <name evidence="2" type="ORF">ACFFGH_16375</name>
</gene>
<dbReference type="InterPro" id="IPR052155">
    <property type="entry name" value="Biofilm_reg_signaling"/>
</dbReference>
<dbReference type="SMART" id="SM00267">
    <property type="entry name" value="GGDEF"/>
    <property type="match status" value="1"/>
</dbReference>